<dbReference type="Proteomes" id="UP000613580">
    <property type="component" value="Unassembled WGS sequence"/>
</dbReference>
<comment type="caution">
    <text evidence="6">The sequence shown here is derived from an EMBL/GenBank/DDBJ whole genome shotgun (WGS) entry which is preliminary data.</text>
</comment>
<sequence>MSGDSYTPYLVGAAVLGLSISLFRQQTKEWELDKTAPALGNAASNPISYYLAALRILGNANEAVTAAYKNNPTGVFRIPRPFRWEWVASGPQRVAELAGVSEEVLSFQGAVNETLQTKWTIGSQIADDPWHVHTVRGSLTRNLARCFPEVRDEIVHAFRDVVGESKEWKTIQVLPTSMKVVSRTSNRLFVGLPLCRDPDFIQLNIDYTVNIFTRGQIIALFPEFIKPLIVPILSSKNSSLRYALKFLGPLLEERLEAERTMGKDRPDRPNDLISWLLDYAPEYDKTPRELALRILTVNMAAIHTSSTTLAAALYDLAAYPAHIAPMREEALRVVGAEGWSKAALNSMHRIDSFLRESQRLRGASVVAMTREVRAEGGFVFGDGVRVPRGAILSVVADPVQRDGGLYEGAECFDGFRFSRAREASAAAGAPATATDGASGGGPRVFNRQMVSTAPDHVVFGHQVHACPGRFFAATELKAMLAHILIEYDVEAAEGAKEGEEGRPRDAWFAFFRMPSPTGEVRVRRRVREEVE</sequence>
<accession>A0A8H6WMY3</accession>
<keyword evidence="4" id="KW-0560">Oxidoreductase</keyword>
<keyword evidence="7" id="KW-1185">Reference proteome</keyword>
<dbReference type="OrthoDB" id="1844152at2759"/>
<keyword evidence="3" id="KW-0479">Metal-binding</keyword>
<dbReference type="GO" id="GO:0004497">
    <property type="term" value="F:monooxygenase activity"/>
    <property type="evidence" value="ECO:0007669"/>
    <property type="project" value="InterPro"/>
</dbReference>
<evidence type="ECO:0000313" key="6">
    <source>
        <dbReference type="EMBL" id="KAF7320658.1"/>
    </source>
</evidence>
<dbReference type="CDD" id="cd11041">
    <property type="entry name" value="CYP503A1-like"/>
    <property type="match status" value="1"/>
</dbReference>
<dbReference type="InterPro" id="IPR001128">
    <property type="entry name" value="Cyt_P450"/>
</dbReference>
<proteinExistence type="inferred from homology"/>
<evidence type="ECO:0000256" key="5">
    <source>
        <dbReference type="ARBA" id="ARBA00023004"/>
    </source>
</evidence>
<protein>
    <submittedName>
        <fullName evidence="6">Cytochrome P450</fullName>
    </submittedName>
</protein>
<evidence type="ECO:0000256" key="2">
    <source>
        <dbReference type="ARBA" id="ARBA00010617"/>
    </source>
</evidence>
<evidence type="ECO:0000256" key="4">
    <source>
        <dbReference type="ARBA" id="ARBA00023002"/>
    </source>
</evidence>
<dbReference type="SUPFAM" id="SSF48264">
    <property type="entry name" value="Cytochrome P450"/>
    <property type="match status" value="1"/>
</dbReference>
<dbReference type="GO" id="GO:0016705">
    <property type="term" value="F:oxidoreductase activity, acting on paired donors, with incorporation or reduction of molecular oxygen"/>
    <property type="evidence" value="ECO:0007669"/>
    <property type="project" value="InterPro"/>
</dbReference>
<dbReference type="EMBL" id="JACAZE010000002">
    <property type="protein sequence ID" value="KAF7320658.1"/>
    <property type="molecule type" value="Genomic_DNA"/>
</dbReference>
<dbReference type="AlphaFoldDB" id="A0A8H6WMY3"/>
<dbReference type="PANTHER" id="PTHR46206">
    <property type="entry name" value="CYTOCHROME P450"/>
    <property type="match status" value="1"/>
</dbReference>
<dbReference type="Pfam" id="PF00067">
    <property type="entry name" value="p450"/>
    <property type="match status" value="1"/>
</dbReference>
<comment type="similarity">
    <text evidence="2">Belongs to the cytochrome P450 family.</text>
</comment>
<reference evidence="6" key="1">
    <citation type="submission" date="2020-05" db="EMBL/GenBank/DDBJ databases">
        <title>Mycena genomes resolve the evolution of fungal bioluminescence.</title>
        <authorList>
            <person name="Tsai I.J."/>
        </authorList>
    </citation>
    <scope>NUCLEOTIDE SEQUENCE</scope>
    <source>
        <strain evidence="6">110903Hualien_Pintung</strain>
    </source>
</reference>
<name>A0A8H6WMY3_MYCCL</name>
<dbReference type="Gene3D" id="1.10.630.10">
    <property type="entry name" value="Cytochrome P450"/>
    <property type="match status" value="1"/>
</dbReference>
<organism evidence="6 7">
    <name type="scientific">Mycena chlorophos</name>
    <name type="common">Agaric fungus</name>
    <name type="synonym">Agaricus chlorophos</name>
    <dbReference type="NCBI Taxonomy" id="658473"/>
    <lineage>
        <taxon>Eukaryota</taxon>
        <taxon>Fungi</taxon>
        <taxon>Dikarya</taxon>
        <taxon>Basidiomycota</taxon>
        <taxon>Agaricomycotina</taxon>
        <taxon>Agaricomycetes</taxon>
        <taxon>Agaricomycetidae</taxon>
        <taxon>Agaricales</taxon>
        <taxon>Marasmiineae</taxon>
        <taxon>Mycenaceae</taxon>
        <taxon>Mycena</taxon>
    </lineage>
</organism>
<evidence type="ECO:0000256" key="1">
    <source>
        <dbReference type="ARBA" id="ARBA00001971"/>
    </source>
</evidence>
<keyword evidence="5" id="KW-0408">Iron</keyword>
<gene>
    <name evidence="6" type="ORF">HMN09_00150600</name>
</gene>
<evidence type="ECO:0000256" key="3">
    <source>
        <dbReference type="ARBA" id="ARBA00022723"/>
    </source>
</evidence>
<dbReference type="GO" id="GO:0005506">
    <property type="term" value="F:iron ion binding"/>
    <property type="evidence" value="ECO:0007669"/>
    <property type="project" value="InterPro"/>
</dbReference>
<dbReference type="GO" id="GO:0020037">
    <property type="term" value="F:heme binding"/>
    <property type="evidence" value="ECO:0007669"/>
    <property type="project" value="InterPro"/>
</dbReference>
<comment type="cofactor">
    <cofactor evidence="1">
        <name>heme</name>
        <dbReference type="ChEBI" id="CHEBI:30413"/>
    </cofactor>
</comment>
<dbReference type="InterPro" id="IPR036396">
    <property type="entry name" value="Cyt_P450_sf"/>
</dbReference>
<evidence type="ECO:0000313" key="7">
    <source>
        <dbReference type="Proteomes" id="UP000613580"/>
    </source>
</evidence>